<evidence type="ECO:0000313" key="3">
    <source>
        <dbReference type="Proteomes" id="UP001612415"/>
    </source>
</evidence>
<accession>A0ABW7YD25</accession>
<dbReference type="Proteomes" id="UP001612415">
    <property type="component" value="Unassembled WGS sequence"/>
</dbReference>
<dbReference type="Gene3D" id="3.40.50.720">
    <property type="entry name" value="NAD(P)-binding Rossmann-like Domain"/>
    <property type="match status" value="1"/>
</dbReference>
<evidence type="ECO:0000313" key="2">
    <source>
        <dbReference type="EMBL" id="MFI5679813.1"/>
    </source>
</evidence>
<dbReference type="SUPFAM" id="SSF51735">
    <property type="entry name" value="NAD(P)-binding Rossmann-fold domains"/>
    <property type="match status" value="1"/>
</dbReference>
<gene>
    <name evidence="2" type="ORF">ACIA8P_35170</name>
</gene>
<dbReference type="Gene3D" id="3.90.25.10">
    <property type="entry name" value="UDP-galactose 4-epimerase, domain 1"/>
    <property type="match status" value="1"/>
</dbReference>
<dbReference type="Pfam" id="PF13460">
    <property type="entry name" value="NAD_binding_10"/>
    <property type="match status" value="1"/>
</dbReference>
<proteinExistence type="predicted"/>
<dbReference type="PANTHER" id="PTHR43162:SF1">
    <property type="entry name" value="PRESTALK A DIFFERENTIATION PROTEIN A"/>
    <property type="match status" value="1"/>
</dbReference>
<name>A0ABW7YD25_STRCE</name>
<organism evidence="2 3">
    <name type="scientific">Streptomyces cellulosae</name>
    <dbReference type="NCBI Taxonomy" id="1968"/>
    <lineage>
        <taxon>Bacteria</taxon>
        <taxon>Bacillati</taxon>
        <taxon>Actinomycetota</taxon>
        <taxon>Actinomycetes</taxon>
        <taxon>Kitasatosporales</taxon>
        <taxon>Streptomycetaceae</taxon>
        <taxon>Streptomyces</taxon>
    </lineage>
</organism>
<sequence length="284" mass="29303">MILVTGATGTIGSEVVRRLAARGEKVRAMTRDPAKAQVPEGVEVVRGDFLDVESVEAALAGATAVFLVAVLGPADGGRDARMVTAARAAGVARIVKLSSVGTGDPAYGPFGTWHLPGEKALRAGGSEWTILRPSSFASNTLGWAEAVRTGRPVPNMTGDGRQGVVDPRDVSETAVAALTDSRHSGRTYTLTGPEAITVADQAAAVAAVVGHPVGTSDLSPDQIRAQLAASGMDEAAVESVLGGLLFAREGGNSLVTDDVRKALGRPARAYREWVEDHRSVFAGV</sequence>
<keyword evidence="3" id="KW-1185">Reference proteome</keyword>
<protein>
    <submittedName>
        <fullName evidence="2">NAD(P)H-binding protein</fullName>
    </submittedName>
</protein>
<comment type="caution">
    <text evidence="2">The sequence shown here is derived from an EMBL/GenBank/DDBJ whole genome shotgun (WGS) entry which is preliminary data.</text>
</comment>
<dbReference type="InterPro" id="IPR036291">
    <property type="entry name" value="NAD(P)-bd_dom_sf"/>
</dbReference>
<dbReference type="EMBL" id="JBITDC010000017">
    <property type="protein sequence ID" value="MFI5679813.1"/>
    <property type="molecule type" value="Genomic_DNA"/>
</dbReference>
<dbReference type="RefSeq" id="WP_398660244.1">
    <property type="nucleotide sequence ID" value="NZ_JBITDC010000017.1"/>
</dbReference>
<feature type="domain" description="NAD(P)-binding" evidence="1">
    <location>
        <begin position="6"/>
        <end position="180"/>
    </location>
</feature>
<reference evidence="2 3" key="1">
    <citation type="submission" date="2024-10" db="EMBL/GenBank/DDBJ databases">
        <title>The Natural Products Discovery Center: Release of the First 8490 Sequenced Strains for Exploring Actinobacteria Biosynthetic Diversity.</title>
        <authorList>
            <person name="Kalkreuter E."/>
            <person name="Kautsar S.A."/>
            <person name="Yang D."/>
            <person name="Bader C.D."/>
            <person name="Teijaro C.N."/>
            <person name="Fluegel L."/>
            <person name="Davis C.M."/>
            <person name="Simpson J.R."/>
            <person name="Lauterbach L."/>
            <person name="Steele A.D."/>
            <person name="Gui C."/>
            <person name="Meng S."/>
            <person name="Li G."/>
            <person name="Viehrig K."/>
            <person name="Ye F."/>
            <person name="Su P."/>
            <person name="Kiefer A.F."/>
            <person name="Nichols A."/>
            <person name="Cepeda A.J."/>
            <person name="Yan W."/>
            <person name="Fan B."/>
            <person name="Jiang Y."/>
            <person name="Adhikari A."/>
            <person name="Zheng C.-J."/>
            <person name="Schuster L."/>
            <person name="Cowan T.M."/>
            <person name="Smanski M.J."/>
            <person name="Chevrette M.G."/>
            <person name="De Carvalho L.P.S."/>
            <person name="Shen B."/>
        </authorList>
    </citation>
    <scope>NUCLEOTIDE SEQUENCE [LARGE SCALE GENOMIC DNA]</scope>
    <source>
        <strain evidence="2 3">NPDC051599</strain>
    </source>
</reference>
<dbReference type="InterPro" id="IPR051604">
    <property type="entry name" value="Ergot_Alk_Oxidoreductase"/>
</dbReference>
<evidence type="ECO:0000259" key="1">
    <source>
        <dbReference type="Pfam" id="PF13460"/>
    </source>
</evidence>
<dbReference type="PANTHER" id="PTHR43162">
    <property type="match status" value="1"/>
</dbReference>
<dbReference type="InterPro" id="IPR016040">
    <property type="entry name" value="NAD(P)-bd_dom"/>
</dbReference>